<keyword evidence="5" id="KW-0539">Nucleus</keyword>
<accession>A0AAV5MS99</accession>
<evidence type="ECO:0000256" key="4">
    <source>
        <dbReference type="ARBA" id="ARBA00023163"/>
    </source>
</evidence>
<protein>
    <recommendedName>
        <fullName evidence="6">TF-B3 domain-containing protein</fullName>
    </recommendedName>
</protein>
<keyword evidence="8" id="KW-1185">Reference proteome</keyword>
<feature type="domain" description="TF-B3" evidence="6">
    <location>
        <begin position="43"/>
        <end position="101"/>
    </location>
</feature>
<proteinExistence type="predicted"/>
<evidence type="ECO:0000256" key="3">
    <source>
        <dbReference type="ARBA" id="ARBA00023125"/>
    </source>
</evidence>
<evidence type="ECO:0000259" key="6">
    <source>
        <dbReference type="PROSITE" id="PS50863"/>
    </source>
</evidence>
<dbReference type="PROSITE" id="PS50863">
    <property type="entry name" value="B3"/>
    <property type="match status" value="1"/>
</dbReference>
<evidence type="ECO:0000256" key="1">
    <source>
        <dbReference type="ARBA" id="ARBA00004123"/>
    </source>
</evidence>
<dbReference type="Pfam" id="PF02362">
    <property type="entry name" value="B3"/>
    <property type="match status" value="1"/>
</dbReference>
<comment type="caution">
    <text evidence="7">The sequence shown here is derived from an EMBL/GenBank/DDBJ whole genome shotgun (WGS) entry which is preliminary data.</text>
</comment>
<evidence type="ECO:0000256" key="5">
    <source>
        <dbReference type="ARBA" id="ARBA00023242"/>
    </source>
</evidence>
<gene>
    <name evidence="7" type="ORF">SLEP1_g58876</name>
</gene>
<dbReference type="Proteomes" id="UP001054252">
    <property type="component" value="Unassembled WGS sequence"/>
</dbReference>
<dbReference type="Gene3D" id="2.40.330.10">
    <property type="entry name" value="DNA-binding pseudobarrel domain"/>
    <property type="match status" value="1"/>
</dbReference>
<dbReference type="SUPFAM" id="SSF101936">
    <property type="entry name" value="DNA-binding pseudobarrel domain"/>
    <property type="match status" value="1"/>
</dbReference>
<sequence length="101" mass="11379">MATIFEDKSIERNDTRGTMRFPGRANLTNLPFDCNNHGQFGSLSVTDEGGTQWTLTIRNRNGQVYFTDGWDAFRVGKGITVGHTISLYRDDEADLYRITVG</sequence>
<dbReference type="AlphaFoldDB" id="A0AAV5MS99"/>
<comment type="subcellular location">
    <subcellularLocation>
        <location evidence="1">Nucleus</location>
    </subcellularLocation>
</comment>
<dbReference type="InterPro" id="IPR015300">
    <property type="entry name" value="DNA-bd_pseudobarrel_sf"/>
</dbReference>
<evidence type="ECO:0000313" key="8">
    <source>
        <dbReference type="Proteomes" id="UP001054252"/>
    </source>
</evidence>
<evidence type="ECO:0000256" key="2">
    <source>
        <dbReference type="ARBA" id="ARBA00023015"/>
    </source>
</evidence>
<organism evidence="7 8">
    <name type="scientific">Rubroshorea leprosula</name>
    <dbReference type="NCBI Taxonomy" id="152421"/>
    <lineage>
        <taxon>Eukaryota</taxon>
        <taxon>Viridiplantae</taxon>
        <taxon>Streptophyta</taxon>
        <taxon>Embryophyta</taxon>
        <taxon>Tracheophyta</taxon>
        <taxon>Spermatophyta</taxon>
        <taxon>Magnoliopsida</taxon>
        <taxon>eudicotyledons</taxon>
        <taxon>Gunneridae</taxon>
        <taxon>Pentapetalae</taxon>
        <taxon>rosids</taxon>
        <taxon>malvids</taxon>
        <taxon>Malvales</taxon>
        <taxon>Dipterocarpaceae</taxon>
        <taxon>Rubroshorea</taxon>
    </lineage>
</organism>
<dbReference type="CDD" id="cd10017">
    <property type="entry name" value="B3_DNA"/>
    <property type="match status" value="1"/>
</dbReference>
<evidence type="ECO:0000313" key="7">
    <source>
        <dbReference type="EMBL" id="GKV52288.1"/>
    </source>
</evidence>
<dbReference type="GO" id="GO:0005634">
    <property type="term" value="C:nucleus"/>
    <property type="evidence" value="ECO:0007669"/>
    <property type="project" value="UniProtKB-SubCell"/>
</dbReference>
<keyword evidence="4" id="KW-0804">Transcription</keyword>
<keyword evidence="2" id="KW-0805">Transcription regulation</keyword>
<dbReference type="EMBL" id="BPVZ01000656">
    <property type="protein sequence ID" value="GKV52288.1"/>
    <property type="molecule type" value="Genomic_DNA"/>
</dbReference>
<dbReference type="GO" id="GO:0003677">
    <property type="term" value="F:DNA binding"/>
    <property type="evidence" value="ECO:0007669"/>
    <property type="project" value="UniProtKB-KW"/>
</dbReference>
<name>A0AAV5MS99_9ROSI</name>
<dbReference type="InterPro" id="IPR003340">
    <property type="entry name" value="B3_DNA-bd"/>
</dbReference>
<keyword evidence="3" id="KW-0238">DNA-binding</keyword>
<reference evidence="7 8" key="1">
    <citation type="journal article" date="2021" name="Commun. Biol.">
        <title>The genome of Shorea leprosula (Dipterocarpaceae) highlights the ecological relevance of drought in aseasonal tropical rainforests.</title>
        <authorList>
            <person name="Ng K.K.S."/>
            <person name="Kobayashi M.J."/>
            <person name="Fawcett J.A."/>
            <person name="Hatakeyama M."/>
            <person name="Paape T."/>
            <person name="Ng C.H."/>
            <person name="Ang C.C."/>
            <person name="Tnah L.H."/>
            <person name="Lee C.T."/>
            <person name="Nishiyama T."/>
            <person name="Sese J."/>
            <person name="O'Brien M.J."/>
            <person name="Copetti D."/>
            <person name="Mohd Noor M.I."/>
            <person name="Ong R.C."/>
            <person name="Putra M."/>
            <person name="Sireger I.Z."/>
            <person name="Indrioko S."/>
            <person name="Kosugi Y."/>
            <person name="Izuno A."/>
            <person name="Isagi Y."/>
            <person name="Lee S.L."/>
            <person name="Shimizu K.K."/>
        </authorList>
    </citation>
    <scope>NUCLEOTIDE SEQUENCE [LARGE SCALE GENOMIC DNA]</scope>
    <source>
        <strain evidence="7">214</strain>
    </source>
</reference>